<dbReference type="Proteomes" id="UP000005697">
    <property type="component" value="Unassembled WGS sequence"/>
</dbReference>
<dbReference type="InterPro" id="IPR016024">
    <property type="entry name" value="ARM-type_fold"/>
</dbReference>
<dbReference type="PANTHER" id="PTHR34070:SF1">
    <property type="entry name" value="DNA ALKYLATION REPAIR PROTEIN"/>
    <property type="match status" value="1"/>
</dbReference>
<evidence type="ECO:0000313" key="2">
    <source>
        <dbReference type="Proteomes" id="UP000005697"/>
    </source>
</evidence>
<sequence length="303" mass="35510">MPYENKERQRGTISLAADPSGTLRTYRRKSEGKRCLSFKENGTFFIRQDYSLGTLSKFATETTESKGNMMSITEKISTELQHLSNPEKREIFPRFFKAGKGEYGEGDRFLGVTVPDIRSVARRHKDIALDEIRELMQSEWHEVRLCALLVMVEKSKKKDNGLRRRLFDLYLSLTERINNWDLVDLSCRFLVGEYLLDKSRDILYRLSQSPLLWDNRIAIVSTYAFIRKGELEDTYALSDLMMHHPHDLMHKAIGWMLREAGKRDPERLYGYVLGHRADMPRTMLRYAIEKFSPEERAVLMQRV</sequence>
<evidence type="ECO:0000313" key="1">
    <source>
        <dbReference type="EMBL" id="EGC20458.1"/>
    </source>
</evidence>
<dbReference type="HOGENOM" id="CLU_079880_0_0_10"/>
<dbReference type="SUPFAM" id="SSF48371">
    <property type="entry name" value="ARM repeat"/>
    <property type="match status" value="1"/>
</dbReference>
<proteinExistence type="predicted"/>
<gene>
    <name evidence="1" type="ORF">HMPREF9141_0937</name>
</gene>
<dbReference type="Gene3D" id="1.25.10.90">
    <property type="match status" value="1"/>
</dbReference>
<accession>F0F5S1</accession>
<name>F0F5S1_9BACT</name>
<dbReference type="Pfam" id="PF08713">
    <property type="entry name" value="DNA_alkylation"/>
    <property type="match status" value="1"/>
</dbReference>
<comment type="caution">
    <text evidence="1">The sequence shown here is derived from an EMBL/GenBank/DDBJ whole genome shotgun (WGS) entry which is preliminary data.</text>
</comment>
<reference evidence="1 2" key="1">
    <citation type="submission" date="2011-01" db="EMBL/GenBank/DDBJ databases">
        <authorList>
            <person name="Muzny D."/>
            <person name="Qin X."/>
            <person name="Deng J."/>
            <person name="Jiang H."/>
            <person name="Liu Y."/>
            <person name="Qu J."/>
            <person name="Song X.-Z."/>
            <person name="Zhang L."/>
            <person name="Thornton R."/>
            <person name="Coyle M."/>
            <person name="Francisco L."/>
            <person name="Jackson L."/>
            <person name="Javaid M."/>
            <person name="Korchina V."/>
            <person name="Kovar C."/>
            <person name="Mata R."/>
            <person name="Mathew T."/>
            <person name="Ngo R."/>
            <person name="Nguyen L."/>
            <person name="Nguyen N."/>
            <person name="Okwuonu G."/>
            <person name="Ongeri F."/>
            <person name="Pham C."/>
            <person name="Simmons D."/>
            <person name="Wilczek-Boney K."/>
            <person name="Hale W."/>
            <person name="Jakkamsetti A."/>
            <person name="Pham P."/>
            <person name="Ruth R."/>
            <person name="San Lucas F."/>
            <person name="Warren J."/>
            <person name="Zhang J."/>
            <person name="Zhao Z."/>
            <person name="Zhou C."/>
            <person name="Zhu D."/>
            <person name="Lee S."/>
            <person name="Bess C."/>
            <person name="Blankenburg K."/>
            <person name="Forbes L."/>
            <person name="Fu Q."/>
            <person name="Gubbala S."/>
            <person name="Hirani K."/>
            <person name="Jayaseelan J.C."/>
            <person name="Lara F."/>
            <person name="Munidasa M."/>
            <person name="Palculict T."/>
            <person name="Patil S."/>
            <person name="Pu L.-L."/>
            <person name="Saada N."/>
            <person name="Tang L."/>
            <person name="Weissenberger G."/>
            <person name="Zhu Y."/>
            <person name="Hemphill L."/>
            <person name="Shang Y."/>
            <person name="Youmans B."/>
            <person name="Ayvaz T."/>
            <person name="Ross M."/>
            <person name="Santibanez J."/>
            <person name="Aqrawi P."/>
            <person name="Gross S."/>
            <person name="Joshi V."/>
            <person name="Fowler G."/>
            <person name="Nazareth L."/>
            <person name="Reid J."/>
            <person name="Worley K."/>
            <person name="Petrosino J."/>
            <person name="Highlander S."/>
            <person name="Gibbs R."/>
        </authorList>
    </citation>
    <scope>NUCLEOTIDE SEQUENCE [LARGE SCALE GENOMIC DNA]</scope>
    <source>
        <strain evidence="1 2">DSM 16608</strain>
    </source>
</reference>
<dbReference type="CDD" id="cd06561">
    <property type="entry name" value="AlkD_like"/>
    <property type="match status" value="1"/>
</dbReference>
<dbReference type="AlphaFoldDB" id="F0F5S1"/>
<organism evidence="1 2">
    <name type="scientific">Prevotella multiformis DSM 16608</name>
    <dbReference type="NCBI Taxonomy" id="888743"/>
    <lineage>
        <taxon>Bacteria</taxon>
        <taxon>Pseudomonadati</taxon>
        <taxon>Bacteroidota</taxon>
        <taxon>Bacteroidia</taxon>
        <taxon>Bacteroidales</taxon>
        <taxon>Prevotellaceae</taxon>
        <taxon>Prevotella</taxon>
    </lineage>
</organism>
<dbReference type="EMBL" id="AEWX01000014">
    <property type="protein sequence ID" value="EGC20458.1"/>
    <property type="molecule type" value="Genomic_DNA"/>
</dbReference>
<dbReference type="InterPro" id="IPR014825">
    <property type="entry name" value="DNA_alkylation"/>
</dbReference>
<dbReference type="PANTHER" id="PTHR34070">
    <property type="entry name" value="ARMADILLO-TYPE FOLD"/>
    <property type="match status" value="1"/>
</dbReference>
<keyword evidence="2" id="KW-1185">Reference proteome</keyword>
<protein>
    <submittedName>
        <fullName evidence="1">DNA alkylation repair enzyme</fullName>
    </submittedName>
</protein>
<dbReference type="eggNOG" id="COG4912">
    <property type="taxonomic scope" value="Bacteria"/>
</dbReference>